<dbReference type="SUPFAM" id="SSF53474">
    <property type="entry name" value="alpha/beta-Hydrolases"/>
    <property type="match status" value="1"/>
</dbReference>
<gene>
    <name evidence="9" type="ORF">H6P81_003927</name>
</gene>
<accession>A0AAV7FEH4</accession>
<dbReference type="GO" id="GO:0004301">
    <property type="term" value="F:epoxide hydrolase activity"/>
    <property type="evidence" value="ECO:0007669"/>
    <property type="project" value="UniProtKB-EC"/>
</dbReference>
<dbReference type="EMBL" id="JAINDJ010000002">
    <property type="protein sequence ID" value="KAG9459419.1"/>
    <property type="molecule type" value="Genomic_DNA"/>
</dbReference>
<organism evidence="9 10">
    <name type="scientific">Aristolochia fimbriata</name>
    <name type="common">White veined hardy Dutchman's pipe vine</name>
    <dbReference type="NCBI Taxonomy" id="158543"/>
    <lineage>
        <taxon>Eukaryota</taxon>
        <taxon>Viridiplantae</taxon>
        <taxon>Streptophyta</taxon>
        <taxon>Embryophyta</taxon>
        <taxon>Tracheophyta</taxon>
        <taxon>Spermatophyta</taxon>
        <taxon>Magnoliopsida</taxon>
        <taxon>Magnoliidae</taxon>
        <taxon>Piperales</taxon>
        <taxon>Aristolochiaceae</taxon>
        <taxon>Aristolochia</taxon>
    </lineage>
</organism>
<reference evidence="9 10" key="1">
    <citation type="submission" date="2021-07" db="EMBL/GenBank/DDBJ databases">
        <title>The Aristolochia fimbriata genome: insights into angiosperm evolution, floral development and chemical biosynthesis.</title>
        <authorList>
            <person name="Jiao Y."/>
        </authorList>
    </citation>
    <scope>NUCLEOTIDE SEQUENCE [LARGE SCALE GENOMIC DNA]</scope>
    <source>
        <strain evidence="9">IBCAS-2021</strain>
        <tissue evidence="9">Leaf</tissue>
    </source>
</reference>
<name>A0AAV7FEH4_ARIFI</name>
<dbReference type="EC" id="3.3.2.10" evidence="2"/>
<dbReference type="Pfam" id="PF00561">
    <property type="entry name" value="Abhydrolase_1"/>
    <property type="match status" value="1"/>
</dbReference>
<dbReference type="FunFam" id="3.40.50.1820:FF:000161">
    <property type="entry name" value="Epoxide hydrolase"/>
    <property type="match status" value="1"/>
</dbReference>
<dbReference type="Gene3D" id="3.40.50.1820">
    <property type="entry name" value="alpha/beta hydrolase"/>
    <property type="match status" value="1"/>
</dbReference>
<dbReference type="PANTHER" id="PTHR43329">
    <property type="entry name" value="EPOXIDE HYDROLASE"/>
    <property type="match status" value="1"/>
</dbReference>
<feature type="domain" description="AB hydrolase-1" evidence="8">
    <location>
        <begin position="25"/>
        <end position="299"/>
    </location>
</feature>
<dbReference type="AlphaFoldDB" id="A0AAV7FEH4"/>
<evidence type="ECO:0000256" key="3">
    <source>
        <dbReference type="ARBA" id="ARBA00022801"/>
    </source>
</evidence>
<keyword evidence="3" id="KW-0378">Hydrolase</keyword>
<evidence type="ECO:0000259" key="8">
    <source>
        <dbReference type="Pfam" id="PF00561"/>
    </source>
</evidence>
<evidence type="ECO:0000313" key="10">
    <source>
        <dbReference type="Proteomes" id="UP000825729"/>
    </source>
</evidence>
<proteinExistence type="inferred from homology"/>
<keyword evidence="10" id="KW-1185">Reference proteome</keyword>
<dbReference type="InterPro" id="IPR000073">
    <property type="entry name" value="AB_hydrolase_1"/>
</dbReference>
<evidence type="ECO:0000256" key="2">
    <source>
        <dbReference type="ARBA" id="ARBA00013006"/>
    </source>
</evidence>
<comment type="caution">
    <text evidence="9">The sequence shown here is derived from an EMBL/GenBank/DDBJ whole genome shotgun (WGS) entry which is preliminary data.</text>
</comment>
<comment type="catalytic activity">
    <reaction evidence="7">
        <text>(24S)-24,25-epoxycucurbitadienol + H2O = (24R)-24,25-dihydroxycucurbitadienol</text>
        <dbReference type="Rhea" id="RHEA:81855"/>
        <dbReference type="ChEBI" id="CHEBI:15377"/>
        <dbReference type="ChEBI" id="CHEBI:229949"/>
        <dbReference type="ChEBI" id="CHEBI:229950"/>
    </reaction>
    <physiologicalReaction direction="left-to-right" evidence="7">
        <dbReference type="Rhea" id="RHEA:81856"/>
    </physiologicalReaction>
</comment>
<evidence type="ECO:0000313" key="9">
    <source>
        <dbReference type="EMBL" id="KAG9459419.1"/>
    </source>
</evidence>
<comment type="pathway">
    <text evidence="1">Secondary metabolite biosynthesis; terpenoid biosynthesis.</text>
</comment>
<evidence type="ECO:0000256" key="7">
    <source>
        <dbReference type="ARBA" id="ARBA00093212"/>
    </source>
</evidence>
<dbReference type="InterPro" id="IPR000639">
    <property type="entry name" value="Epox_hydrolase-like"/>
</dbReference>
<protein>
    <recommendedName>
        <fullName evidence="2">soluble epoxide hydrolase</fullName>
        <ecNumber evidence="2">3.3.2.10</ecNumber>
    </recommendedName>
</protein>
<dbReference type="PRINTS" id="PR00412">
    <property type="entry name" value="EPOXHYDRLASE"/>
</dbReference>
<evidence type="ECO:0000256" key="4">
    <source>
        <dbReference type="ARBA" id="ARBA00038334"/>
    </source>
</evidence>
<evidence type="ECO:0000256" key="1">
    <source>
        <dbReference type="ARBA" id="ARBA00004721"/>
    </source>
</evidence>
<evidence type="ECO:0000256" key="5">
    <source>
        <dbReference type="ARBA" id="ARBA00051067"/>
    </source>
</evidence>
<dbReference type="Proteomes" id="UP000825729">
    <property type="component" value="Unassembled WGS sequence"/>
</dbReference>
<comment type="similarity">
    <text evidence="4">Belongs to the AB hydrolase superfamily. Epoxide hydrolase family.</text>
</comment>
<comment type="function">
    <text evidence="6">Epoxide hydrolase involved in the biosynthesis of cucurbitacin and mogroside tetracyclic triterpene natural products (e.g. siamenoside I and mogrosides IV, V and VI). Cucurbitacins have cytotoxic properties and exhibit deterrent taste as a defense barrier against herbivores. Mogrosides are nonsugar highly oxygenated compounds used as high-intensity zero-calorie sweeteners; they also possess pharmacological properties such as regulating immunity, lowering blood sugar and lipid levels, protecting the liver, and acting as antioxidants and antitumor agents. Catalyzes the hydrolysis of aromatic epoxide-containing substrates, such as the conversion of 24,25-epoxycucurbitadienol to 24,25-dihydroxycucurbitadienol.</text>
</comment>
<dbReference type="InterPro" id="IPR029058">
    <property type="entry name" value="AB_hydrolase_fold"/>
</dbReference>
<sequence length="317" mass="36021">MEGVEHHTVSVNGINMHYAEKGDGPAILFLHGFPELWYSWRHQILALADKGYRCIAPDLRGYGDTDAPASVTGYTVFHIVGDVVALIEALGQQEVFVVGHDWGAIIAWQLCLFRPDRVKALVNLSVAYRLFFSPGGDPIEYLRQVYGDDYYMYRFQKPGEIEAEFSTVDPAILMNYFLAKHDPGPLLIPKGSIARLPEMNIPRPSWISEEDIEYYASKFRNTGYTGGVNYYRMLSLDAEMLAVWMGAQVRVPTKFVIGDQDLTYSMPGVKDYIHGEQFKKDVPLLKEVVVLEGAAHWINQERADEITDHIYNFIIKF</sequence>
<comment type="catalytic activity">
    <reaction evidence="5">
        <text>an epoxide + H2O = an ethanediol</text>
        <dbReference type="Rhea" id="RHEA:19037"/>
        <dbReference type="ChEBI" id="CHEBI:15377"/>
        <dbReference type="ChEBI" id="CHEBI:32955"/>
        <dbReference type="ChEBI" id="CHEBI:140594"/>
        <dbReference type="EC" id="3.3.2.10"/>
    </reaction>
    <physiologicalReaction direction="left-to-right" evidence="5">
        <dbReference type="Rhea" id="RHEA:19038"/>
    </physiologicalReaction>
</comment>
<evidence type="ECO:0000256" key="6">
    <source>
        <dbReference type="ARBA" id="ARBA00058358"/>
    </source>
</evidence>
<dbReference type="PRINTS" id="PR00111">
    <property type="entry name" value="ABHYDROLASE"/>
</dbReference>